<protein>
    <submittedName>
        <fullName evidence="2">Phospholipase D family protein</fullName>
    </submittedName>
</protein>
<dbReference type="SMART" id="SM00155">
    <property type="entry name" value="PLDc"/>
    <property type="match status" value="2"/>
</dbReference>
<dbReference type="PROSITE" id="PS50035">
    <property type="entry name" value="PLD"/>
    <property type="match status" value="2"/>
</dbReference>
<sequence length="519" mass="59004">MRKHLFLTLGWLLLALIVLAISGVLLADYLTPRATGEPSHTLPIEAGQTPIDRELEPLLARQPEGYSAAIMLTEGLDAFAARAISARQAGRSLDVQYYIWKDDITGHLLLKELWEAAERGVRVRLLFDDINTSGKDGALLAMSQHENIQVRVYNPFRNRDGIGRLLEMVQRIWSVNHRMHNKAWIADDRMVVLGGRNVGVEYFDAATTTNFRDLDLLLFGPVTSAASAIFDDFWNSPAAVPIDALNHKEVGRLSEVMEQIRSEAQSDEARKYLERVGLSPQVIRYFAQELTPFWSDRYHILSDPPLKHADSNREEWLYRHITRDLASATQSAYIISPYFVPDHDSMQDMFATLTERQAKVGIVTNSMTANDVLAVHSGYMQYRQPLLEKGFELFEIRSRPGSDSSLFGSSGASLHTKAYLLDGARGFIGSFNMDSRSINLNTEMGVAFDNPQLYEALLDEYRLLSGPRYSYAVRLDEHGQLRWHERSIPDEIHTHEPKSTWRQRLFVRVLSWLPIESQL</sequence>
<evidence type="ECO:0000259" key="1">
    <source>
        <dbReference type="PROSITE" id="PS50035"/>
    </source>
</evidence>
<dbReference type="RefSeq" id="WP_122226150.1">
    <property type="nucleotide sequence ID" value="NZ_RDQO01000001.1"/>
</dbReference>
<proteinExistence type="predicted"/>
<evidence type="ECO:0000313" key="3">
    <source>
        <dbReference type="Proteomes" id="UP000278006"/>
    </source>
</evidence>
<dbReference type="SUPFAM" id="SSF56024">
    <property type="entry name" value="Phospholipase D/nuclease"/>
    <property type="match status" value="2"/>
</dbReference>
<dbReference type="InterPro" id="IPR025202">
    <property type="entry name" value="PLD-like_dom"/>
</dbReference>
<evidence type="ECO:0000313" key="2">
    <source>
        <dbReference type="EMBL" id="RMX08027.1"/>
    </source>
</evidence>
<feature type="domain" description="PLD phosphodiesterase" evidence="1">
    <location>
        <begin position="410"/>
        <end position="437"/>
    </location>
</feature>
<gene>
    <name evidence="2" type="ORF">D8I35_02560</name>
</gene>
<dbReference type="GO" id="GO:0032049">
    <property type="term" value="P:cardiolipin biosynthetic process"/>
    <property type="evidence" value="ECO:0007669"/>
    <property type="project" value="UniProtKB-ARBA"/>
</dbReference>
<dbReference type="EMBL" id="RDQO01000001">
    <property type="protein sequence ID" value="RMX08027.1"/>
    <property type="molecule type" value="Genomic_DNA"/>
</dbReference>
<dbReference type="CDD" id="cd09111">
    <property type="entry name" value="PLDc_ymdC_like_1"/>
    <property type="match status" value="1"/>
</dbReference>
<dbReference type="PANTHER" id="PTHR21248">
    <property type="entry name" value="CARDIOLIPIN SYNTHASE"/>
    <property type="match status" value="1"/>
</dbReference>
<accession>A0A3M6QYD6</accession>
<dbReference type="CDD" id="cd09113">
    <property type="entry name" value="PLDc_ymdC_like_2"/>
    <property type="match status" value="1"/>
</dbReference>
<dbReference type="InterPro" id="IPR001736">
    <property type="entry name" value="PLipase_D/transphosphatidylase"/>
</dbReference>
<name>A0A3M6QYD6_9BURK</name>
<dbReference type="PANTHER" id="PTHR21248:SF12">
    <property type="entry name" value="CARDIOLIPIN SYNTHASE C"/>
    <property type="match status" value="1"/>
</dbReference>
<dbReference type="GO" id="GO:0030572">
    <property type="term" value="F:phosphatidyltransferase activity"/>
    <property type="evidence" value="ECO:0007669"/>
    <property type="project" value="UniProtKB-ARBA"/>
</dbReference>
<dbReference type="Proteomes" id="UP000278006">
    <property type="component" value="Unassembled WGS sequence"/>
</dbReference>
<dbReference type="Pfam" id="PF13091">
    <property type="entry name" value="PLDc_2"/>
    <property type="match status" value="2"/>
</dbReference>
<reference evidence="2 3" key="1">
    <citation type="submission" date="2018-10" db="EMBL/GenBank/DDBJ databases">
        <title>Draft genome of Cortibacter populi DSM10536.</title>
        <authorList>
            <person name="Bernier A.-M."/>
            <person name="Bernard K."/>
        </authorList>
    </citation>
    <scope>NUCLEOTIDE SEQUENCE [LARGE SCALE GENOMIC DNA]</scope>
    <source>
        <strain evidence="2 3">DSM 105136</strain>
    </source>
</reference>
<keyword evidence="3" id="KW-1185">Reference proteome</keyword>
<dbReference type="Gene3D" id="3.30.870.10">
    <property type="entry name" value="Endonuclease Chain A"/>
    <property type="match status" value="2"/>
</dbReference>
<dbReference type="OrthoDB" id="9814092at2"/>
<feature type="domain" description="PLD phosphodiesterase" evidence="1">
    <location>
        <begin position="175"/>
        <end position="202"/>
    </location>
</feature>
<comment type="caution">
    <text evidence="2">The sequence shown here is derived from an EMBL/GenBank/DDBJ whole genome shotgun (WGS) entry which is preliminary data.</text>
</comment>
<dbReference type="AlphaFoldDB" id="A0A3M6QYD6"/>
<organism evidence="2 3">
    <name type="scientific">Corticibacter populi</name>
    <dbReference type="NCBI Taxonomy" id="1550736"/>
    <lineage>
        <taxon>Bacteria</taxon>
        <taxon>Pseudomonadati</taxon>
        <taxon>Pseudomonadota</taxon>
        <taxon>Betaproteobacteria</taxon>
        <taxon>Burkholderiales</taxon>
        <taxon>Comamonadaceae</taxon>
        <taxon>Corticibacter</taxon>
    </lineage>
</organism>